<sequence length="439" mass="50324">MNPYPFNDPRREDVERLREELLRAREKVRRNEETIQNLGILLATKASQPPAQPPSYHTYYAPHRPLPPRVPSGIGTQNASWMSSQTFLPYSRAPDLGLPSVPPLQSESSRAPPVAPPEGIIKLDPSSLHPTTIGIRNLRLYGEFSCRDGNSFLRPTQAKRQLKRAPPALPTDLMRGIDDYFFAEEKNERFDLLLRWITENTEIGENLSESVDQSDFVCLRGTLVRFAEHIYLSKNKMRSIQIAATKVKDVIFLFEHTWYHTESRKSSTYQKLRCTEVVCDYEDTNDHDLSDEYFVVLTADFGPKTKLEEHKPLRVLYAAKVDLVDGEERCSVKMSSKAASNPNAQLQGSLMAPSSIIECRVDNGQLISYNKVPLDSSTAVVKDSAKWIYKLLREVKERMDREPEGTLMMIEREDDQFKINKSDDQSRRFMSKSFLRKFS</sequence>
<name>A0AA39IJ60_9BILA</name>
<dbReference type="GO" id="GO:0046872">
    <property type="term" value="F:metal ion binding"/>
    <property type="evidence" value="ECO:0007669"/>
    <property type="project" value="UniProtKB-KW"/>
</dbReference>
<dbReference type="GO" id="GO:0000166">
    <property type="term" value="F:nucleotide binding"/>
    <property type="evidence" value="ECO:0007669"/>
    <property type="project" value="UniProtKB-KW"/>
</dbReference>
<proteinExistence type="inferred from homology"/>
<evidence type="ECO:0000256" key="3">
    <source>
        <dbReference type="SAM" id="MobiDB-lite"/>
    </source>
</evidence>
<dbReference type="GO" id="GO:0003723">
    <property type="term" value="F:RNA binding"/>
    <property type="evidence" value="ECO:0007669"/>
    <property type="project" value="UniProtKB-KW"/>
</dbReference>
<keyword evidence="2" id="KW-0547">Nucleotide-binding</keyword>
<dbReference type="GO" id="GO:0004518">
    <property type="term" value="F:nuclease activity"/>
    <property type="evidence" value="ECO:0007669"/>
    <property type="project" value="UniProtKB-KW"/>
</dbReference>
<dbReference type="GO" id="GO:0000956">
    <property type="term" value="P:nuclear-transcribed mRNA catabolic process"/>
    <property type="evidence" value="ECO:0007669"/>
    <property type="project" value="TreeGrafter"/>
</dbReference>
<gene>
    <name evidence="5" type="ORF">QR680_009133</name>
</gene>
<comment type="cofactor">
    <cofactor evidence="2">
        <name>a divalent metal cation</name>
        <dbReference type="ChEBI" id="CHEBI:60240"/>
    </cofactor>
</comment>
<comment type="function">
    <text evidence="2">Decapping enzyme for NAD-capped RNAs: specifically hydrolyzes the nicotinamide adenine dinucleotide (NAD) cap from a subset of RNAs by removing the entire NAD moiety from the 5'-end of an NAD-capped RNA.</text>
</comment>
<keyword evidence="2" id="KW-0694">RNA-binding</keyword>
<keyword evidence="2" id="KW-0479">Metal-binding</keyword>
<dbReference type="AlphaFoldDB" id="A0AA39IJ60"/>
<dbReference type="EMBL" id="JAUCMV010000001">
    <property type="protein sequence ID" value="KAK0425302.1"/>
    <property type="molecule type" value="Genomic_DNA"/>
</dbReference>
<dbReference type="InterPro" id="IPR013961">
    <property type="entry name" value="RAI1"/>
</dbReference>
<dbReference type="PANTHER" id="PTHR12395:SF9">
    <property type="entry name" value="DECAPPING AND EXORIBONUCLEASE PROTEIN"/>
    <property type="match status" value="1"/>
</dbReference>
<comment type="similarity">
    <text evidence="1 2">Belongs to the DXO/Dom3Z family.</text>
</comment>
<dbReference type="GO" id="GO:0034353">
    <property type="term" value="F:mRNA 5'-diphosphatase activity"/>
    <property type="evidence" value="ECO:0007669"/>
    <property type="project" value="TreeGrafter"/>
</dbReference>
<feature type="domain" description="RAI1-like" evidence="4">
    <location>
        <begin position="142"/>
        <end position="273"/>
    </location>
</feature>
<dbReference type="Pfam" id="PF08652">
    <property type="entry name" value="RAI1"/>
    <property type="match status" value="1"/>
</dbReference>
<protein>
    <recommendedName>
        <fullName evidence="2">Decapping nuclease</fullName>
        <ecNumber evidence="2">3.6.1.-</ecNumber>
    </recommendedName>
</protein>
<evidence type="ECO:0000313" key="5">
    <source>
        <dbReference type="EMBL" id="KAK0425302.1"/>
    </source>
</evidence>
<evidence type="ECO:0000313" key="6">
    <source>
        <dbReference type="Proteomes" id="UP001175271"/>
    </source>
</evidence>
<evidence type="ECO:0000256" key="2">
    <source>
        <dbReference type="RuleBase" id="RU367113"/>
    </source>
</evidence>
<accession>A0AA39IJ60</accession>
<keyword evidence="6" id="KW-1185">Reference proteome</keyword>
<feature type="region of interest" description="Disordered" evidence="3">
    <location>
        <begin position="98"/>
        <end position="123"/>
    </location>
</feature>
<reference evidence="5" key="1">
    <citation type="submission" date="2023-06" db="EMBL/GenBank/DDBJ databases">
        <title>Genomic analysis of the entomopathogenic nematode Steinernema hermaphroditum.</title>
        <authorList>
            <person name="Schwarz E.M."/>
            <person name="Heppert J.K."/>
            <person name="Baniya A."/>
            <person name="Schwartz H.T."/>
            <person name="Tan C.-H."/>
            <person name="Antoshechkin I."/>
            <person name="Sternberg P.W."/>
            <person name="Goodrich-Blair H."/>
            <person name="Dillman A.R."/>
        </authorList>
    </citation>
    <scope>NUCLEOTIDE SEQUENCE</scope>
    <source>
        <strain evidence="5">PS9179</strain>
        <tissue evidence="5">Whole animal</tissue>
    </source>
</reference>
<dbReference type="GO" id="GO:0005829">
    <property type="term" value="C:cytosol"/>
    <property type="evidence" value="ECO:0007669"/>
    <property type="project" value="TreeGrafter"/>
</dbReference>
<evidence type="ECO:0000259" key="4">
    <source>
        <dbReference type="Pfam" id="PF08652"/>
    </source>
</evidence>
<comment type="caution">
    <text evidence="5">The sequence shown here is derived from an EMBL/GenBank/DDBJ whole genome shotgun (WGS) entry which is preliminary data.</text>
</comment>
<dbReference type="GO" id="GO:0005634">
    <property type="term" value="C:nucleus"/>
    <property type="evidence" value="ECO:0007669"/>
    <property type="project" value="UniProtKB-SubCell"/>
</dbReference>
<organism evidence="5 6">
    <name type="scientific">Steinernema hermaphroditum</name>
    <dbReference type="NCBI Taxonomy" id="289476"/>
    <lineage>
        <taxon>Eukaryota</taxon>
        <taxon>Metazoa</taxon>
        <taxon>Ecdysozoa</taxon>
        <taxon>Nematoda</taxon>
        <taxon>Chromadorea</taxon>
        <taxon>Rhabditida</taxon>
        <taxon>Tylenchina</taxon>
        <taxon>Panagrolaimomorpha</taxon>
        <taxon>Strongyloidoidea</taxon>
        <taxon>Steinernematidae</taxon>
        <taxon>Steinernema</taxon>
    </lineage>
</organism>
<keyword evidence="2" id="KW-0539">Nucleus</keyword>
<keyword evidence="2" id="KW-0540">Nuclease</keyword>
<dbReference type="Proteomes" id="UP001175271">
    <property type="component" value="Unassembled WGS sequence"/>
</dbReference>
<dbReference type="PANTHER" id="PTHR12395">
    <property type="entry name" value="DOM-3 RELATED"/>
    <property type="match status" value="1"/>
</dbReference>
<dbReference type="EC" id="3.6.1.-" evidence="2"/>
<dbReference type="InterPro" id="IPR039039">
    <property type="entry name" value="RAI1-like_fam"/>
</dbReference>
<comment type="subcellular location">
    <subcellularLocation>
        <location evidence="2">Nucleus</location>
    </subcellularLocation>
</comment>
<keyword evidence="2" id="KW-0378">Hydrolase</keyword>
<evidence type="ECO:0000256" key="1">
    <source>
        <dbReference type="ARBA" id="ARBA00006562"/>
    </source>
</evidence>
<dbReference type="GO" id="GO:0110155">
    <property type="term" value="P:NAD-cap decapping"/>
    <property type="evidence" value="ECO:0007669"/>
    <property type="project" value="TreeGrafter"/>
</dbReference>